<feature type="domain" description="DUF6533" evidence="2">
    <location>
        <begin position="18"/>
        <end position="62"/>
    </location>
</feature>
<proteinExistence type="predicted"/>
<keyword evidence="1" id="KW-1133">Transmembrane helix</keyword>
<dbReference type="AlphaFoldDB" id="A0A8H4VQR2"/>
<evidence type="ECO:0000313" key="4">
    <source>
        <dbReference type="Proteomes" id="UP000521872"/>
    </source>
</evidence>
<comment type="caution">
    <text evidence="3">The sequence shown here is derived from an EMBL/GenBank/DDBJ whole genome shotgun (WGS) entry which is preliminary data.</text>
</comment>
<feature type="transmembrane region" description="Helical" evidence="1">
    <location>
        <begin position="7"/>
        <end position="28"/>
    </location>
</feature>
<dbReference type="InterPro" id="IPR045340">
    <property type="entry name" value="DUF6533"/>
</dbReference>
<gene>
    <name evidence="3" type="ORF">D9613_010092</name>
</gene>
<name>A0A8H4VQR2_9AGAR</name>
<protein>
    <recommendedName>
        <fullName evidence="2">DUF6533 domain-containing protein</fullName>
    </recommendedName>
</protein>
<keyword evidence="4" id="KW-1185">Reference proteome</keyword>
<keyword evidence="1" id="KW-0472">Membrane</keyword>
<organism evidence="3 4">
    <name type="scientific">Agrocybe pediades</name>
    <dbReference type="NCBI Taxonomy" id="84607"/>
    <lineage>
        <taxon>Eukaryota</taxon>
        <taxon>Fungi</taxon>
        <taxon>Dikarya</taxon>
        <taxon>Basidiomycota</taxon>
        <taxon>Agaricomycotina</taxon>
        <taxon>Agaricomycetes</taxon>
        <taxon>Agaricomycetidae</taxon>
        <taxon>Agaricales</taxon>
        <taxon>Agaricineae</taxon>
        <taxon>Strophariaceae</taxon>
        <taxon>Agrocybe</taxon>
    </lineage>
</organism>
<reference evidence="3 4" key="1">
    <citation type="submission" date="2019-12" db="EMBL/GenBank/DDBJ databases">
        <authorList>
            <person name="Floudas D."/>
            <person name="Bentzer J."/>
            <person name="Ahren D."/>
            <person name="Johansson T."/>
            <person name="Persson P."/>
            <person name="Tunlid A."/>
        </authorList>
    </citation>
    <scope>NUCLEOTIDE SEQUENCE [LARGE SCALE GENOMIC DNA]</scope>
    <source>
        <strain evidence="3 4">CBS 102.39</strain>
    </source>
</reference>
<evidence type="ECO:0000313" key="3">
    <source>
        <dbReference type="EMBL" id="KAF4618612.1"/>
    </source>
</evidence>
<dbReference type="Pfam" id="PF20151">
    <property type="entry name" value="DUF6533"/>
    <property type="match status" value="1"/>
</dbReference>
<dbReference type="Proteomes" id="UP000521872">
    <property type="component" value="Unassembled WGS sequence"/>
</dbReference>
<dbReference type="EMBL" id="JAACJL010000017">
    <property type="protein sequence ID" value="KAF4618612.1"/>
    <property type="molecule type" value="Genomic_DNA"/>
</dbReference>
<sequence>MDRSALIEAVFVMRLFSYVWVSATVFLLCDNLSTLDLEMTHVWRSKWSIPKVVYFLLRYYGFFTMALRHGTALGDGKHPRLLPLEISYDEEYITGLRFYVGVTVGLDAARTIFIAPTGLPLPGCLSNPDPKLNIPALAYYTSRQLGMPFRFSPVMKALVRDGIAFFLLRWYNAAYISIGCRLILNIRKVAHTHGEALARGDSFVFGGLETSLTIGREFHGNTDVQHDENNC</sequence>
<evidence type="ECO:0000256" key="1">
    <source>
        <dbReference type="SAM" id="Phobius"/>
    </source>
</evidence>
<keyword evidence="1" id="KW-0812">Transmembrane</keyword>
<accession>A0A8H4VQR2</accession>
<evidence type="ECO:0000259" key="2">
    <source>
        <dbReference type="Pfam" id="PF20151"/>
    </source>
</evidence>